<reference evidence="2 3" key="1">
    <citation type="journal article" date="2024" name="Plant Biotechnol. J.">
        <title>Dendrobium thyrsiflorum genome and its molecular insights into genes involved in important horticultural traits.</title>
        <authorList>
            <person name="Chen B."/>
            <person name="Wang J.Y."/>
            <person name="Zheng P.J."/>
            <person name="Li K.L."/>
            <person name="Liang Y.M."/>
            <person name="Chen X.F."/>
            <person name="Zhang C."/>
            <person name="Zhao X."/>
            <person name="He X."/>
            <person name="Zhang G.Q."/>
            <person name="Liu Z.J."/>
            <person name="Xu Q."/>
        </authorList>
    </citation>
    <scope>NUCLEOTIDE SEQUENCE [LARGE SCALE GENOMIC DNA]</scope>
    <source>
        <strain evidence="2">GZMU011</strain>
    </source>
</reference>
<evidence type="ECO:0000313" key="3">
    <source>
        <dbReference type="Proteomes" id="UP001552299"/>
    </source>
</evidence>
<keyword evidence="1" id="KW-0472">Membrane</keyword>
<keyword evidence="3" id="KW-1185">Reference proteome</keyword>
<comment type="caution">
    <text evidence="2">The sequence shown here is derived from an EMBL/GenBank/DDBJ whole genome shotgun (WGS) entry which is preliminary data.</text>
</comment>
<dbReference type="AlphaFoldDB" id="A0ABD0V978"/>
<protein>
    <recommendedName>
        <fullName evidence="4">Retrotransposon Copia-like N-terminal domain-containing protein</fullName>
    </recommendedName>
</protein>
<name>A0ABD0V978_DENTH</name>
<evidence type="ECO:0000256" key="1">
    <source>
        <dbReference type="SAM" id="Phobius"/>
    </source>
</evidence>
<evidence type="ECO:0008006" key="4">
    <source>
        <dbReference type="Google" id="ProtNLM"/>
    </source>
</evidence>
<evidence type="ECO:0000313" key="2">
    <source>
        <dbReference type="EMBL" id="KAL0921365.1"/>
    </source>
</evidence>
<dbReference type="EMBL" id="JANQDX010000007">
    <property type="protein sequence ID" value="KAL0921365.1"/>
    <property type="molecule type" value="Genomic_DNA"/>
</dbReference>
<sequence>MSHEILQLAALKGIFVRAYCTVSSSYLSYTIYLSKSHATFSANNGTCSFVMISFNISFYIPPVIARDVEVIQSSSWYQSSKLYSASMAEQESVSPSPLPISSLSASMADFTAPPPLKFLMSNLKLIVSNLLTNDNYPIWRLQVENLVVSLEILATIDYDNYDWGPLRMAKANLLKIQTMEDVYWKQKAAVKHIVEGSVALSSYYVILFLGDSLLLPRILFVGFVILRKGSDGR</sequence>
<keyword evidence="1" id="KW-1133">Transmembrane helix</keyword>
<keyword evidence="1" id="KW-0812">Transmembrane</keyword>
<feature type="transmembrane region" description="Helical" evidence="1">
    <location>
        <begin position="203"/>
        <end position="226"/>
    </location>
</feature>
<dbReference type="Proteomes" id="UP001552299">
    <property type="component" value="Unassembled WGS sequence"/>
</dbReference>
<gene>
    <name evidence="2" type="ORF">M5K25_008429</name>
</gene>
<accession>A0ABD0V978</accession>
<proteinExistence type="predicted"/>
<organism evidence="2 3">
    <name type="scientific">Dendrobium thyrsiflorum</name>
    <name type="common">Pinecone-like raceme dendrobium</name>
    <name type="synonym">Orchid</name>
    <dbReference type="NCBI Taxonomy" id="117978"/>
    <lineage>
        <taxon>Eukaryota</taxon>
        <taxon>Viridiplantae</taxon>
        <taxon>Streptophyta</taxon>
        <taxon>Embryophyta</taxon>
        <taxon>Tracheophyta</taxon>
        <taxon>Spermatophyta</taxon>
        <taxon>Magnoliopsida</taxon>
        <taxon>Liliopsida</taxon>
        <taxon>Asparagales</taxon>
        <taxon>Orchidaceae</taxon>
        <taxon>Epidendroideae</taxon>
        <taxon>Malaxideae</taxon>
        <taxon>Dendrobiinae</taxon>
        <taxon>Dendrobium</taxon>
    </lineage>
</organism>